<gene>
    <name evidence="1" type="ORF">BCL74_0790</name>
</gene>
<reference evidence="1 2" key="1">
    <citation type="submission" date="2018-10" db="EMBL/GenBank/DDBJ databases">
        <title>Comparative analysis of microorganisms from saline springs in Andes Mountain Range, Colombia.</title>
        <authorList>
            <person name="Rubin E."/>
        </authorList>
    </citation>
    <scope>NUCLEOTIDE SEQUENCE [LARGE SCALE GENOMIC DNA]</scope>
    <source>
        <strain evidence="1 2">USBA 36</strain>
    </source>
</reference>
<dbReference type="RefSeq" id="WP_121217728.1">
    <property type="nucleotide sequence ID" value="NZ_RBIG01000001.1"/>
</dbReference>
<organism evidence="1 2">
    <name type="scientific">Oceanibaculum indicum</name>
    <dbReference type="NCBI Taxonomy" id="526216"/>
    <lineage>
        <taxon>Bacteria</taxon>
        <taxon>Pseudomonadati</taxon>
        <taxon>Pseudomonadota</taxon>
        <taxon>Alphaproteobacteria</taxon>
        <taxon>Rhodospirillales</taxon>
        <taxon>Oceanibaculaceae</taxon>
        <taxon>Oceanibaculum</taxon>
    </lineage>
</organism>
<accession>A0A420WPV4</accession>
<protein>
    <recommendedName>
        <fullName evidence="3">EAL domain-containing protein (Putative c-di-GMP-specific phosphodiesterase class I)</fullName>
    </recommendedName>
</protein>
<dbReference type="OrthoDB" id="7335474at2"/>
<dbReference type="Proteomes" id="UP000277424">
    <property type="component" value="Unassembled WGS sequence"/>
</dbReference>
<comment type="caution">
    <text evidence="1">The sequence shown here is derived from an EMBL/GenBank/DDBJ whole genome shotgun (WGS) entry which is preliminary data.</text>
</comment>
<name>A0A420WPV4_9PROT</name>
<evidence type="ECO:0000313" key="2">
    <source>
        <dbReference type="Proteomes" id="UP000277424"/>
    </source>
</evidence>
<dbReference type="AlphaFoldDB" id="A0A420WPV4"/>
<evidence type="ECO:0000313" key="1">
    <source>
        <dbReference type="EMBL" id="RKQ73020.1"/>
    </source>
</evidence>
<dbReference type="EMBL" id="RBIG01000001">
    <property type="protein sequence ID" value="RKQ73020.1"/>
    <property type="molecule type" value="Genomic_DNA"/>
</dbReference>
<proteinExistence type="predicted"/>
<sequence length="426" mass="47133">MPKSEFYQTVPEVTGEQGARKQSFYDSYSRQKLDPSDPAVFRNSLLDFVRSNKLVADALIAGNVQMLGFSEVRKSFGERWPSIKDKILLLAETVIKKNTGPADAFLMVNEEQIVILFGGGDKEKATRSSEKIAREINEKLSGVSGIKEGLVTCRALVLELDPKTPIEALTTPEGLSQTVDAAQRKEEDVERQHFEALRSELHVSYWPMANIRKKLISAYSASVILPIWKASGEEQTHTGVFNCELDCYMLTQAGEALMRAGRQRRALLIVPVHFDTLATKPLRQQFIAACQLLPRLSSKRILLEIVDLAEGVPQGRLHTLLSFVGPFFAGFVARQPLSFRTPERFVGLKMMAVAADGSHVGTPARDDVERMQGFAKACGKARMRSIFYGASTFEAATAARRCNYDYLQGAAVAPAVADPGRVYLLK</sequence>
<evidence type="ECO:0008006" key="3">
    <source>
        <dbReference type="Google" id="ProtNLM"/>
    </source>
</evidence>